<dbReference type="OrthoDB" id="3764736at2759"/>
<evidence type="ECO:0000313" key="1">
    <source>
        <dbReference type="EMBL" id="RYP05016.1"/>
    </source>
</evidence>
<proteinExistence type="predicted"/>
<organism evidence="1 2">
    <name type="scientific">Monosporascus ibericus</name>
    <dbReference type="NCBI Taxonomy" id="155417"/>
    <lineage>
        <taxon>Eukaryota</taxon>
        <taxon>Fungi</taxon>
        <taxon>Dikarya</taxon>
        <taxon>Ascomycota</taxon>
        <taxon>Pezizomycotina</taxon>
        <taxon>Sordariomycetes</taxon>
        <taxon>Xylariomycetidae</taxon>
        <taxon>Xylariales</taxon>
        <taxon>Xylariales incertae sedis</taxon>
        <taxon>Monosporascus</taxon>
    </lineage>
</organism>
<accession>A0A4Q4TE15</accession>
<sequence length="86" mass="10143">MDEKHAKYTRRLLTMRTLLDRRADVLQFCLGRGGFEYDDKFREESFSVDDPETFAVLEESELRRLHPRNQPPWVAFDVGGALPVDW</sequence>
<dbReference type="Proteomes" id="UP000293360">
    <property type="component" value="Unassembled WGS sequence"/>
</dbReference>
<gene>
    <name evidence="1" type="ORF">DL764_004091</name>
</gene>
<reference evidence="1 2" key="1">
    <citation type="submission" date="2018-06" db="EMBL/GenBank/DDBJ databases">
        <title>Complete Genomes of Monosporascus.</title>
        <authorList>
            <person name="Robinson A.J."/>
            <person name="Natvig D.O."/>
        </authorList>
    </citation>
    <scope>NUCLEOTIDE SEQUENCE [LARGE SCALE GENOMIC DNA]</scope>
    <source>
        <strain evidence="1 2">CBS 110550</strain>
    </source>
</reference>
<comment type="caution">
    <text evidence="1">The sequence shown here is derived from an EMBL/GenBank/DDBJ whole genome shotgun (WGS) entry which is preliminary data.</text>
</comment>
<keyword evidence="2" id="KW-1185">Reference proteome</keyword>
<name>A0A4Q4TE15_9PEZI</name>
<evidence type="ECO:0000313" key="2">
    <source>
        <dbReference type="Proteomes" id="UP000293360"/>
    </source>
</evidence>
<dbReference type="EMBL" id="QJNU01000185">
    <property type="protein sequence ID" value="RYP05016.1"/>
    <property type="molecule type" value="Genomic_DNA"/>
</dbReference>
<protein>
    <submittedName>
        <fullName evidence="1">Uncharacterized protein</fullName>
    </submittedName>
</protein>
<dbReference type="AlphaFoldDB" id="A0A4Q4TE15"/>